<evidence type="ECO:0000256" key="3">
    <source>
        <dbReference type="ARBA" id="ARBA00022679"/>
    </source>
</evidence>
<sequence length="412" mass="45817">MIAFSPNSAIGRLLLLRTIAIVVQLLMVLLGTFFYSKNIDILPALSVISLESLFQLASVYAYRKTHEAAHLGMLLQLLADIVFLTMLLSLSGGASNAFVSLLLLPIMIAAVILPRYYVLITAFSAIVSYCYLFFTLPDQHLNHMDMHQHFLGMLVNFVFSVFAVVLVVMVLAKQLQIREKKLAQVRETQLKNEQMMALGAAAAQATHQLATPIATLHLLFEEVQESNPDLLVWDDIALALEQCKAQLNSFRTQADYLKSTKVENVIPIEDILQELNTLIVLQYPEQQLVINNNHHDAVVLFDPMLIPALLYIIANAARANDQAGDDKITIHSSVKSQKWYLNIIDNGAGIEPQQLLKLGHEMVQSDHGLGMALLLSNATLERLHGHMTIENNQHRGTTTRVVLPLAKGSKNT</sequence>
<dbReference type="RefSeq" id="WP_070983059.1">
    <property type="nucleotide sequence ID" value="NZ_MKJU01000005.1"/>
</dbReference>
<evidence type="ECO:0000256" key="1">
    <source>
        <dbReference type="ARBA" id="ARBA00000085"/>
    </source>
</evidence>
<dbReference type="SMART" id="SM00387">
    <property type="entry name" value="HATPase_c"/>
    <property type="match status" value="1"/>
</dbReference>
<evidence type="ECO:0000256" key="7">
    <source>
        <dbReference type="SAM" id="Phobius"/>
    </source>
</evidence>
<dbReference type="Gene3D" id="3.30.565.10">
    <property type="entry name" value="Histidine kinase-like ATPase, C-terminal domain"/>
    <property type="match status" value="1"/>
</dbReference>
<dbReference type="EC" id="2.7.13.3" evidence="2"/>
<keyword evidence="4" id="KW-0547">Nucleotide-binding</keyword>
<keyword evidence="5 9" id="KW-0418">Kinase</keyword>
<dbReference type="AlphaFoldDB" id="A0A1S1MW96"/>
<keyword evidence="3" id="KW-0808">Transferase</keyword>
<accession>A0A1S1MW96</accession>
<evidence type="ECO:0000313" key="10">
    <source>
        <dbReference type="Proteomes" id="UP000179786"/>
    </source>
</evidence>
<protein>
    <recommendedName>
        <fullName evidence="2">histidine kinase</fullName>
        <ecNumber evidence="2">2.7.13.3</ecNumber>
    </recommendedName>
</protein>
<name>A0A1S1MW96_9GAMM</name>
<keyword evidence="10" id="KW-1185">Reference proteome</keyword>
<evidence type="ECO:0000313" key="9">
    <source>
        <dbReference type="EMBL" id="OHU93052.1"/>
    </source>
</evidence>
<evidence type="ECO:0000256" key="2">
    <source>
        <dbReference type="ARBA" id="ARBA00012438"/>
    </source>
</evidence>
<dbReference type="Pfam" id="PF02518">
    <property type="entry name" value="HATPase_c"/>
    <property type="match status" value="1"/>
</dbReference>
<dbReference type="GO" id="GO:0005524">
    <property type="term" value="F:ATP binding"/>
    <property type="evidence" value="ECO:0007669"/>
    <property type="project" value="UniProtKB-KW"/>
</dbReference>
<comment type="catalytic activity">
    <reaction evidence="1">
        <text>ATP + protein L-histidine = ADP + protein N-phospho-L-histidine.</text>
        <dbReference type="EC" id="2.7.13.3"/>
    </reaction>
</comment>
<organism evidence="9 10">
    <name type="scientific">Pseudoalteromonas amylolytica</name>
    <dbReference type="NCBI Taxonomy" id="1859457"/>
    <lineage>
        <taxon>Bacteria</taxon>
        <taxon>Pseudomonadati</taxon>
        <taxon>Pseudomonadota</taxon>
        <taxon>Gammaproteobacteria</taxon>
        <taxon>Alteromonadales</taxon>
        <taxon>Pseudoalteromonadaceae</taxon>
        <taxon>Pseudoalteromonas</taxon>
    </lineage>
</organism>
<dbReference type="GO" id="GO:0005886">
    <property type="term" value="C:plasma membrane"/>
    <property type="evidence" value="ECO:0007669"/>
    <property type="project" value="TreeGrafter"/>
</dbReference>
<keyword evidence="7" id="KW-0472">Membrane</keyword>
<proteinExistence type="predicted"/>
<comment type="caution">
    <text evidence="9">The sequence shown here is derived from an EMBL/GenBank/DDBJ whole genome shotgun (WGS) entry which is preliminary data.</text>
</comment>
<gene>
    <name evidence="9" type="ORF">BET10_03335</name>
</gene>
<dbReference type="OrthoDB" id="9785252at2"/>
<dbReference type="InterPro" id="IPR005467">
    <property type="entry name" value="His_kinase_dom"/>
</dbReference>
<dbReference type="PROSITE" id="PS50109">
    <property type="entry name" value="HIS_KIN"/>
    <property type="match status" value="1"/>
</dbReference>
<dbReference type="InterPro" id="IPR036890">
    <property type="entry name" value="HATPase_C_sf"/>
</dbReference>
<dbReference type="InterPro" id="IPR050980">
    <property type="entry name" value="2C_sensor_his_kinase"/>
</dbReference>
<keyword evidence="7" id="KW-1133">Transmembrane helix</keyword>
<dbReference type="PANTHER" id="PTHR44936">
    <property type="entry name" value="SENSOR PROTEIN CREC"/>
    <property type="match status" value="1"/>
</dbReference>
<evidence type="ECO:0000256" key="5">
    <source>
        <dbReference type="ARBA" id="ARBA00022777"/>
    </source>
</evidence>
<dbReference type="PANTHER" id="PTHR44936:SF10">
    <property type="entry name" value="SENSOR PROTEIN RSTB"/>
    <property type="match status" value="1"/>
</dbReference>
<reference evidence="9 10" key="1">
    <citation type="submission" date="2016-09" db="EMBL/GenBank/DDBJ databases">
        <title>Pseudoalteromonas amylolytica sp. nov., isolated from the surface seawater.</title>
        <authorList>
            <person name="Wu Y.-H."/>
            <person name="Cheng H."/>
            <person name="Jin X.-B."/>
            <person name="Wang C.-S."/>
            <person name="Xu X.-W."/>
        </authorList>
    </citation>
    <scope>NUCLEOTIDE SEQUENCE [LARGE SCALE GENOMIC DNA]</scope>
    <source>
        <strain evidence="9 10">JW1</strain>
    </source>
</reference>
<dbReference type="EMBL" id="MKJU01000005">
    <property type="protein sequence ID" value="OHU93052.1"/>
    <property type="molecule type" value="Genomic_DNA"/>
</dbReference>
<evidence type="ECO:0000256" key="6">
    <source>
        <dbReference type="ARBA" id="ARBA00022840"/>
    </source>
</evidence>
<feature type="transmembrane region" description="Helical" evidence="7">
    <location>
        <begin position="118"/>
        <end position="137"/>
    </location>
</feature>
<evidence type="ECO:0000256" key="4">
    <source>
        <dbReference type="ARBA" id="ARBA00022741"/>
    </source>
</evidence>
<feature type="domain" description="Histidine kinase" evidence="8">
    <location>
        <begin position="204"/>
        <end position="407"/>
    </location>
</feature>
<feature type="transmembrane region" description="Helical" evidence="7">
    <location>
        <begin position="149"/>
        <end position="172"/>
    </location>
</feature>
<dbReference type="InterPro" id="IPR003594">
    <property type="entry name" value="HATPase_dom"/>
</dbReference>
<dbReference type="Proteomes" id="UP000179786">
    <property type="component" value="Unassembled WGS sequence"/>
</dbReference>
<keyword evidence="7" id="KW-0812">Transmembrane</keyword>
<dbReference type="SUPFAM" id="SSF55874">
    <property type="entry name" value="ATPase domain of HSP90 chaperone/DNA topoisomerase II/histidine kinase"/>
    <property type="match status" value="1"/>
</dbReference>
<feature type="transmembrane region" description="Helical" evidence="7">
    <location>
        <begin position="14"/>
        <end position="35"/>
    </location>
</feature>
<dbReference type="Pfam" id="PF25323">
    <property type="entry name" value="6TM_PilS"/>
    <property type="match status" value="1"/>
</dbReference>
<keyword evidence="6" id="KW-0067">ATP-binding</keyword>
<dbReference type="GO" id="GO:0000155">
    <property type="term" value="F:phosphorelay sensor kinase activity"/>
    <property type="evidence" value="ECO:0007669"/>
    <property type="project" value="TreeGrafter"/>
</dbReference>
<dbReference type="STRING" id="1859457.BET10_03335"/>
<evidence type="ECO:0000259" key="8">
    <source>
        <dbReference type="PROSITE" id="PS50109"/>
    </source>
</evidence>